<dbReference type="PANTHER" id="PTHR32552:SF81">
    <property type="entry name" value="TONB-DEPENDENT OUTER MEMBRANE RECEPTOR"/>
    <property type="match status" value="1"/>
</dbReference>
<keyword evidence="5 11" id="KW-0812">Transmembrane</keyword>
<comment type="subcellular location">
    <subcellularLocation>
        <location evidence="1 11">Cell outer membrane</location>
        <topology evidence="1 11">Multi-pass membrane protein</topology>
    </subcellularLocation>
</comment>
<evidence type="ECO:0000256" key="5">
    <source>
        <dbReference type="ARBA" id="ARBA00022692"/>
    </source>
</evidence>
<dbReference type="KEGG" id="sgi:SGRAN_0439"/>
<evidence type="ECO:0000259" key="15">
    <source>
        <dbReference type="Pfam" id="PF07715"/>
    </source>
</evidence>
<dbReference type="GO" id="GO:0006826">
    <property type="term" value="P:iron ion transport"/>
    <property type="evidence" value="ECO:0007669"/>
    <property type="project" value="UniProtKB-KW"/>
</dbReference>
<dbReference type="SUPFAM" id="SSF56935">
    <property type="entry name" value="Porins"/>
    <property type="match status" value="1"/>
</dbReference>
<keyword evidence="10 11" id="KW-0998">Cell outer membrane</keyword>
<evidence type="ECO:0000256" key="12">
    <source>
        <dbReference type="RuleBase" id="RU003357"/>
    </source>
</evidence>
<keyword evidence="9 11" id="KW-0472">Membrane</keyword>
<dbReference type="RefSeq" id="WP_067180413.1">
    <property type="nucleotide sequence ID" value="NZ_CP012199.1"/>
</dbReference>
<feature type="domain" description="TonB-dependent receptor plug" evidence="15">
    <location>
        <begin position="52"/>
        <end position="158"/>
    </location>
</feature>
<dbReference type="Gene3D" id="2.40.170.20">
    <property type="entry name" value="TonB-dependent receptor, beta-barrel domain"/>
    <property type="match status" value="1"/>
</dbReference>
<evidence type="ECO:0000256" key="7">
    <source>
        <dbReference type="ARBA" id="ARBA00023065"/>
    </source>
</evidence>
<proteinExistence type="inferred from homology"/>
<dbReference type="InterPro" id="IPR039426">
    <property type="entry name" value="TonB-dep_rcpt-like"/>
</dbReference>
<sequence length="731" mass="79605">MKFLHPILLSGVALAAMTAGAAPAMAQAADAADTAATGSEIIVTAQKRAQNLQDVPISMEVVSGERIADFAAADFKAVQNYVPNVFVQQTNGNDTIYIRGFGSPPQNFSFDQAVSVYMDGIYAGKMRQALNPFFDVARVEVMRGPQGALYGKNTPAGAVSVVSAGPTSSFEGGVTGTYNFDLEGYDLTGYVSGPVSDTLSLRVATRLQNQEGYIRNVATGRDDPRNKLQLFRVSALWEPSDSFDMSAKLEISNYDRIGGLGVSSPVNTSQRPKLERYTEEYPLGLEGYSNRSVLGSVIANLKVGDHTLTSITGYSWFNGDVTNYFDQQTPAGPVVENSVANKYPENFHQFSQELRLLSPTGGTLEYVVGAYYDTARYNVDPFLYYDLRAYNLVSLNQLYFHQKSRTLSVFGQATVRPVEGVRIIGSLRYTNTHKDGTFSGKLLDGQMFRPLTTASGSISEGLTDPSITVQYDLSRDLMVYAVYGRGSKSGGFVSNTFGTTDATFVYKPERSRNWEAGIKSTLWDGRATLNMSVYNTKFTNLQTSGYDPDSSSYITKNAASATAKGVEASLRIAPSRYFDITASAAYQDIKYDRYPDAPCLAGMTGPICDLSGRRLPYTSKFTGNVAVHGRVDVSDYKLDGTAVLGGRSGFFDSDDQSPLYGYQGGYAKLDLRLQFAPQDDSWHIALVGKNLTDKLTTGSAFRLPVPITTSERSILFVEPPRNIAIEAGVKF</sequence>
<evidence type="ECO:0000256" key="11">
    <source>
        <dbReference type="PROSITE-ProRule" id="PRU01360"/>
    </source>
</evidence>
<evidence type="ECO:0000256" key="1">
    <source>
        <dbReference type="ARBA" id="ARBA00004571"/>
    </source>
</evidence>
<dbReference type="Pfam" id="PF07715">
    <property type="entry name" value="Plug"/>
    <property type="match status" value="1"/>
</dbReference>
<evidence type="ECO:0000256" key="4">
    <source>
        <dbReference type="ARBA" id="ARBA00022496"/>
    </source>
</evidence>
<organism evidence="16 17">
    <name type="scientific">Sphingopyxis granuli</name>
    <dbReference type="NCBI Taxonomy" id="267128"/>
    <lineage>
        <taxon>Bacteria</taxon>
        <taxon>Pseudomonadati</taxon>
        <taxon>Pseudomonadota</taxon>
        <taxon>Alphaproteobacteria</taxon>
        <taxon>Sphingomonadales</taxon>
        <taxon>Sphingomonadaceae</taxon>
        <taxon>Sphingopyxis</taxon>
    </lineage>
</organism>
<feature type="domain" description="TonB-dependent receptor-like beta-barrel" evidence="14">
    <location>
        <begin position="301"/>
        <end position="691"/>
    </location>
</feature>
<feature type="chain" id="PRO_5041645366" evidence="13">
    <location>
        <begin position="22"/>
        <end position="731"/>
    </location>
</feature>
<dbReference type="Proteomes" id="UP000058599">
    <property type="component" value="Chromosome"/>
</dbReference>
<keyword evidence="6" id="KW-0408">Iron</keyword>
<keyword evidence="13" id="KW-0732">Signal</keyword>
<dbReference type="EMBL" id="CP012199">
    <property type="protein sequence ID" value="AMG72835.1"/>
    <property type="molecule type" value="Genomic_DNA"/>
</dbReference>
<reference evidence="16 17" key="1">
    <citation type="journal article" date="2016" name="BMC Genomics">
        <title>Genomic analysis of the nitrate-respiring Sphingopyxis granuli (formerly Sphingomonas macrogoltabida) strain TFA.</title>
        <authorList>
            <person name="Garcia-Romero I."/>
            <person name="Perez-Pulido A.J."/>
            <person name="Gonzalez-Flores Y.E."/>
            <person name="Reyes-Ramirez F."/>
            <person name="Santero E."/>
            <person name="Floriano B."/>
        </authorList>
    </citation>
    <scope>NUCLEOTIDE SEQUENCE [LARGE SCALE GENOMIC DNA]</scope>
    <source>
        <strain evidence="16 17">TFA</strain>
    </source>
</reference>
<name>A0AA86L2J0_9SPHN</name>
<evidence type="ECO:0000313" key="17">
    <source>
        <dbReference type="Proteomes" id="UP000058599"/>
    </source>
</evidence>
<evidence type="ECO:0000256" key="8">
    <source>
        <dbReference type="ARBA" id="ARBA00023077"/>
    </source>
</evidence>
<keyword evidence="17" id="KW-1185">Reference proteome</keyword>
<dbReference type="InterPro" id="IPR000531">
    <property type="entry name" value="Beta-barrel_TonB"/>
</dbReference>
<accession>A0AA86L2J0</accession>
<keyword evidence="7" id="KW-0406">Ion transport</keyword>
<comment type="similarity">
    <text evidence="11 12">Belongs to the TonB-dependent receptor family.</text>
</comment>
<evidence type="ECO:0000256" key="10">
    <source>
        <dbReference type="ARBA" id="ARBA00023237"/>
    </source>
</evidence>
<keyword evidence="8 12" id="KW-0798">TonB box</keyword>
<evidence type="ECO:0000259" key="14">
    <source>
        <dbReference type="Pfam" id="PF00593"/>
    </source>
</evidence>
<evidence type="ECO:0000256" key="13">
    <source>
        <dbReference type="SAM" id="SignalP"/>
    </source>
</evidence>
<gene>
    <name evidence="16" type="ORF">SGRAN_0439</name>
</gene>
<evidence type="ECO:0000256" key="6">
    <source>
        <dbReference type="ARBA" id="ARBA00023004"/>
    </source>
</evidence>
<keyword evidence="2 11" id="KW-0813">Transport</keyword>
<evidence type="ECO:0000256" key="2">
    <source>
        <dbReference type="ARBA" id="ARBA00022448"/>
    </source>
</evidence>
<evidence type="ECO:0000256" key="9">
    <source>
        <dbReference type="ARBA" id="ARBA00023136"/>
    </source>
</evidence>
<evidence type="ECO:0000313" key="16">
    <source>
        <dbReference type="EMBL" id="AMG72835.1"/>
    </source>
</evidence>
<dbReference type="InterPro" id="IPR036942">
    <property type="entry name" value="Beta-barrel_TonB_sf"/>
</dbReference>
<keyword evidence="4" id="KW-0410">Iron transport</keyword>
<dbReference type="GO" id="GO:0009279">
    <property type="term" value="C:cell outer membrane"/>
    <property type="evidence" value="ECO:0007669"/>
    <property type="project" value="UniProtKB-SubCell"/>
</dbReference>
<dbReference type="PANTHER" id="PTHR32552">
    <property type="entry name" value="FERRICHROME IRON RECEPTOR-RELATED"/>
    <property type="match status" value="1"/>
</dbReference>
<dbReference type="Pfam" id="PF00593">
    <property type="entry name" value="TonB_dep_Rec_b-barrel"/>
    <property type="match status" value="1"/>
</dbReference>
<feature type="signal peptide" evidence="13">
    <location>
        <begin position="1"/>
        <end position="21"/>
    </location>
</feature>
<protein>
    <submittedName>
        <fullName evidence="16">TonB-dependent receptor</fullName>
    </submittedName>
</protein>
<keyword evidence="16" id="KW-0675">Receptor</keyword>
<dbReference type="PROSITE" id="PS52016">
    <property type="entry name" value="TONB_DEPENDENT_REC_3"/>
    <property type="match status" value="1"/>
</dbReference>
<evidence type="ECO:0000256" key="3">
    <source>
        <dbReference type="ARBA" id="ARBA00022452"/>
    </source>
</evidence>
<keyword evidence="3 11" id="KW-1134">Transmembrane beta strand</keyword>
<dbReference type="InterPro" id="IPR012910">
    <property type="entry name" value="Plug_dom"/>
</dbReference>
<dbReference type="AlphaFoldDB" id="A0AA86L2J0"/>